<organism evidence="2">
    <name type="scientific">marine metagenome</name>
    <dbReference type="NCBI Taxonomy" id="408172"/>
    <lineage>
        <taxon>unclassified sequences</taxon>
        <taxon>metagenomes</taxon>
        <taxon>ecological metagenomes</taxon>
    </lineage>
</organism>
<accession>A0A382JRL7</accession>
<name>A0A382JRL7_9ZZZZ</name>
<dbReference type="InterPro" id="IPR006222">
    <property type="entry name" value="GCVT_N"/>
</dbReference>
<dbReference type="EMBL" id="UINC01075620">
    <property type="protein sequence ID" value="SVC13982.1"/>
    <property type="molecule type" value="Genomic_DNA"/>
</dbReference>
<evidence type="ECO:0000259" key="1">
    <source>
        <dbReference type="Pfam" id="PF01571"/>
    </source>
</evidence>
<proteinExistence type="predicted"/>
<dbReference type="SUPFAM" id="SSF103025">
    <property type="entry name" value="Folate-binding domain"/>
    <property type="match status" value="1"/>
</dbReference>
<feature type="domain" description="GCVT N-terminal" evidence="1">
    <location>
        <begin position="22"/>
        <end position="172"/>
    </location>
</feature>
<dbReference type="Gene3D" id="3.30.1360.120">
    <property type="entry name" value="Probable tRNA modification gtpase trme, domain 1"/>
    <property type="match status" value="1"/>
</dbReference>
<feature type="non-terminal residue" evidence="2">
    <location>
        <position position="181"/>
    </location>
</feature>
<protein>
    <recommendedName>
        <fullName evidence="1">GCVT N-terminal domain-containing protein</fullName>
    </recommendedName>
</protein>
<gene>
    <name evidence="2" type="ORF">METZ01_LOCUS266836</name>
</gene>
<reference evidence="2" key="1">
    <citation type="submission" date="2018-05" db="EMBL/GenBank/DDBJ databases">
        <authorList>
            <person name="Lanie J.A."/>
            <person name="Ng W.-L."/>
            <person name="Kazmierczak K.M."/>
            <person name="Andrzejewski T.M."/>
            <person name="Davidsen T.M."/>
            <person name="Wayne K.J."/>
            <person name="Tettelin H."/>
            <person name="Glass J.I."/>
            <person name="Rusch D."/>
            <person name="Podicherti R."/>
            <person name="Tsui H.-C.T."/>
            <person name="Winkler M.E."/>
        </authorList>
    </citation>
    <scope>NUCLEOTIDE SEQUENCE</scope>
</reference>
<dbReference type="Gene3D" id="3.30.70.1400">
    <property type="entry name" value="Aminomethyltransferase beta-barrel domains"/>
    <property type="match status" value="1"/>
</dbReference>
<dbReference type="InterPro" id="IPR027266">
    <property type="entry name" value="TrmE/GcvT-like"/>
</dbReference>
<dbReference type="Pfam" id="PF01571">
    <property type="entry name" value="GCV_T"/>
    <property type="match status" value="1"/>
</dbReference>
<sequence length="181" mass="19495">MPPLDLYPVAEVMISPCSVSVLQGSTAIDHLNRILTVETSAMQIGDRLDGLLCNANGRILDRLMICNLGEELLLVGNQGSGDSTRGGLLQGVPWDEDVAVMNGDAAITHLRLVGKAVNRCLVGLGIDPEEISQERWIEYGSALLSRTEYRGASIFEILVQSAEQSAFIALLQENSAISSDR</sequence>
<evidence type="ECO:0000313" key="2">
    <source>
        <dbReference type="EMBL" id="SVC13982.1"/>
    </source>
</evidence>
<dbReference type="AlphaFoldDB" id="A0A382JRL7"/>